<dbReference type="Gene3D" id="3.40.50.150">
    <property type="entry name" value="Vaccinia Virus protein VP39"/>
    <property type="match status" value="1"/>
</dbReference>
<dbReference type="OrthoDB" id="6511443at2759"/>
<dbReference type="CDD" id="cd02440">
    <property type="entry name" value="AdoMet_MTases"/>
    <property type="match status" value="1"/>
</dbReference>
<dbReference type="PANTHER" id="PTHR14614:SF44">
    <property type="entry name" value="PROTEIN N-LYSINE METHYLTRANSFERASE METTL21D"/>
    <property type="match status" value="1"/>
</dbReference>
<sequence length="174" mass="19794">MDIKRDQLLLYRSVVVELGAGTGFCGIYAAALGSRRVLITDLPDCVPLMARNVALNRHLVADKVVVAEFDWCQTNGTDQRFFTVPIDAIDYILVSDCLYYEQSVQQLYNTIEWLSSKGASVLLSYEDREDKQPLIDQFFTLIADKFTATEIQSHDLHPDYRSPDLHLFVLKQTV</sequence>
<protein>
    <submittedName>
        <fullName evidence="1">Uncharacterized protein</fullName>
    </submittedName>
</protein>
<reference evidence="1" key="1">
    <citation type="submission" date="2020-11" db="EMBL/GenBank/DDBJ databases">
        <authorList>
            <person name="Tran Van P."/>
        </authorList>
    </citation>
    <scope>NUCLEOTIDE SEQUENCE</scope>
</reference>
<organism evidence="1">
    <name type="scientific">Medioppia subpectinata</name>
    <dbReference type="NCBI Taxonomy" id="1979941"/>
    <lineage>
        <taxon>Eukaryota</taxon>
        <taxon>Metazoa</taxon>
        <taxon>Ecdysozoa</taxon>
        <taxon>Arthropoda</taxon>
        <taxon>Chelicerata</taxon>
        <taxon>Arachnida</taxon>
        <taxon>Acari</taxon>
        <taxon>Acariformes</taxon>
        <taxon>Sarcoptiformes</taxon>
        <taxon>Oribatida</taxon>
        <taxon>Brachypylina</taxon>
        <taxon>Oppioidea</taxon>
        <taxon>Oppiidae</taxon>
        <taxon>Medioppia</taxon>
    </lineage>
</organism>
<dbReference type="GO" id="GO:0005829">
    <property type="term" value="C:cytosol"/>
    <property type="evidence" value="ECO:0007669"/>
    <property type="project" value="TreeGrafter"/>
</dbReference>
<dbReference type="Pfam" id="PF10294">
    <property type="entry name" value="Methyltransf_16"/>
    <property type="match status" value="1"/>
</dbReference>
<dbReference type="PANTHER" id="PTHR14614">
    <property type="entry name" value="HEPATOCELLULAR CARCINOMA-ASSOCIATED ANTIGEN"/>
    <property type="match status" value="1"/>
</dbReference>
<dbReference type="EMBL" id="CAJPIZ010008519">
    <property type="protein sequence ID" value="CAG2111201.1"/>
    <property type="molecule type" value="Genomic_DNA"/>
</dbReference>
<dbReference type="EMBL" id="OC863094">
    <property type="protein sequence ID" value="CAD7630771.1"/>
    <property type="molecule type" value="Genomic_DNA"/>
</dbReference>
<dbReference type="Proteomes" id="UP000759131">
    <property type="component" value="Unassembled WGS sequence"/>
</dbReference>
<keyword evidence="2" id="KW-1185">Reference proteome</keyword>
<evidence type="ECO:0000313" key="1">
    <source>
        <dbReference type="EMBL" id="CAD7630771.1"/>
    </source>
</evidence>
<accession>A0A7R9KWP5</accession>
<dbReference type="InterPro" id="IPR029063">
    <property type="entry name" value="SAM-dependent_MTases_sf"/>
</dbReference>
<dbReference type="InterPro" id="IPR019410">
    <property type="entry name" value="Methyltransf_16"/>
</dbReference>
<dbReference type="AlphaFoldDB" id="A0A7R9KWP5"/>
<name>A0A7R9KWP5_9ACAR</name>
<dbReference type="SUPFAM" id="SSF53335">
    <property type="entry name" value="S-adenosyl-L-methionine-dependent methyltransferases"/>
    <property type="match status" value="1"/>
</dbReference>
<evidence type="ECO:0000313" key="2">
    <source>
        <dbReference type="Proteomes" id="UP000759131"/>
    </source>
</evidence>
<dbReference type="GO" id="GO:0032991">
    <property type="term" value="C:protein-containing complex"/>
    <property type="evidence" value="ECO:0007669"/>
    <property type="project" value="TreeGrafter"/>
</dbReference>
<gene>
    <name evidence="1" type="ORF">OSB1V03_LOCUS11183</name>
</gene>
<proteinExistence type="predicted"/>